<evidence type="ECO:0008006" key="3">
    <source>
        <dbReference type="Google" id="ProtNLM"/>
    </source>
</evidence>
<dbReference type="STRING" id="743718.Isova_2387"/>
<reference evidence="1 2" key="1">
    <citation type="submission" date="2011-05" db="EMBL/GenBank/DDBJ databases">
        <title>Complete sequence of Isoptericola variabilis 225.</title>
        <authorList>
            <consortium name="US DOE Joint Genome Institute"/>
            <person name="Lucas S."/>
            <person name="Han J."/>
            <person name="Lapidus A."/>
            <person name="Cheng J.-F."/>
            <person name="Goodwin L."/>
            <person name="Pitluck S."/>
            <person name="Peters L."/>
            <person name="Mikhailova N."/>
            <person name="Zeytun A."/>
            <person name="Han C."/>
            <person name="Tapia R."/>
            <person name="Land M."/>
            <person name="Hauser L."/>
            <person name="Kyrpides N."/>
            <person name="Ivanova N."/>
            <person name="Pagani I."/>
            <person name="Siebers A."/>
            <person name="Allgaier M."/>
            <person name="Thelen M."/>
            <person name="Hugenholtz P."/>
            <person name="Gladden J."/>
            <person name="Woyke T."/>
        </authorList>
    </citation>
    <scope>NUCLEOTIDE SEQUENCE [LARGE SCALE GENOMIC DNA]</scope>
    <source>
        <strain evidence="2">225</strain>
    </source>
</reference>
<dbReference type="Proteomes" id="UP000009236">
    <property type="component" value="Chromosome"/>
</dbReference>
<keyword evidence="2" id="KW-1185">Reference proteome</keyword>
<evidence type="ECO:0000313" key="1">
    <source>
        <dbReference type="EMBL" id="AEG45102.1"/>
    </source>
</evidence>
<proteinExistence type="predicted"/>
<dbReference type="EMBL" id="CP002810">
    <property type="protein sequence ID" value="AEG45102.1"/>
    <property type="molecule type" value="Genomic_DNA"/>
</dbReference>
<gene>
    <name evidence="1" type="ordered locus">Isova_2387</name>
</gene>
<dbReference type="eggNOG" id="COG3147">
    <property type="taxonomic scope" value="Bacteria"/>
</dbReference>
<accession>F6FS05</accession>
<evidence type="ECO:0000313" key="2">
    <source>
        <dbReference type="Proteomes" id="UP000009236"/>
    </source>
</evidence>
<dbReference type="RefSeq" id="WP_013839493.1">
    <property type="nucleotide sequence ID" value="NC_015588.1"/>
</dbReference>
<protein>
    <recommendedName>
        <fullName evidence="3">Large extracellular alpha-helical protein</fullName>
    </recommendedName>
</protein>
<dbReference type="InterPro" id="IPR043777">
    <property type="entry name" value="DUF5719"/>
</dbReference>
<dbReference type="KEGG" id="iva:Isova_2387"/>
<name>F6FS05_ISOV2</name>
<dbReference type="AlphaFoldDB" id="F6FS05"/>
<dbReference type="Pfam" id="PF18986">
    <property type="entry name" value="DUF5719"/>
    <property type="match status" value="1"/>
</dbReference>
<dbReference type="HOGENOM" id="CLU_027258_0_0_11"/>
<organism evidence="2">
    <name type="scientific">Isoptericola variabilis (strain 225)</name>
    <dbReference type="NCBI Taxonomy" id="743718"/>
    <lineage>
        <taxon>Bacteria</taxon>
        <taxon>Bacillati</taxon>
        <taxon>Actinomycetota</taxon>
        <taxon>Actinomycetes</taxon>
        <taxon>Micrococcales</taxon>
        <taxon>Promicromonosporaceae</taxon>
        <taxon>Isoptericola</taxon>
    </lineage>
</organism>
<sequence>MSREGRSTTGTSRVAVRRTLRVAGVTVTGVAAAGALAAVATLGGQWAQGWTGDASRAVAAQTQAVAVAPAEEAYVCPGPVRLPDGADVGDEQFSAAPVATATRLAAGVLGATGTPLATGLAGGGVQGDQPAELTGSGAAVLRSAVEGASVLHAQPTARDPFRAAGTVAATTTDGDLRGLAAARCTAPSTSHWLVGGSTRVGASAQLTVHNPSPRPASVTLTVHGPGGLVALGGRGSFVVAPGEQVTSRLEALAPEQGRIAVHVRSAGARVTAALQAHGIDGLVPAGTDLVAPGAAPAGTLAVAGITSAGEAVDDPHAPRLRLLAPGEQAGTARLSLYGPGGRVTLRGAEEVTLEAGVVTDVPLGGLPEGVYTVVVDADVPVVGAGVSETPGALPEDSVLAGTPYDVAWAAGQPLAEASTGPDGAPVAPPDALGQLALPEGVGATLVLQAVPRERDPDTDPSGTTTVTVRAYGTDGAEAAATEVELVAGTTRALPVAELAGEEQPVLVTVDRTGGDPLGVVWAATLVTDDGTPTAGTLRSVVVPTGAQATPGDVAVREVDAGR</sequence>